<evidence type="ECO:0000313" key="2">
    <source>
        <dbReference type="EMBL" id="MDH6196649.1"/>
    </source>
</evidence>
<dbReference type="InterPro" id="IPR050266">
    <property type="entry name" value="AB_hydrolase_sf"/>
</dbReference>
<dbReference type="PANTHER" id="PTHR43798">
    <property type="entry name" value="MONOACYLGLYCEROL LIPASE"/>
    <property type="match status" value="1"/>
</dbReference>
<organism evidence="2 3">
    <name type="scientific">Mycolicibacterium frederiksbergense</name>
    <dbReference type="NCBI Taxonomy" id="117567"/>
    <lineage>
        <taxon>Bacteria</taxon>
        <taxon>Bacillati</taxon>
        <taxon>Actinomycetota</taxon>
        <taxon>Actinomycetes</taxon>
        <taxon>Mycobacteriales</taxon>
        <taxon>Mycobacteriaceae</taxon>
        <taxon>Mycolicibacterium</taxon>
    </lineage>
</organism>
<dbReference type="PANTHER" id="PTHR43798:SF33">
    <property type="entry name" value="HYDROLASE, PUTATIVE (AFU_ORTHOLOGUE AFUA_2G14860)-RELATED"/>
    <property type="match status" value="1"/>
</dbReference>
<dbReference type="RefSeq" id="WP_280833275.1">
    <property type="nucleotide sequence ID" value="NZ_JARXVE010000005.1"/>
</dbReference>
<evidence type="ECO:0000259" key="1">
    <source>
        <dbReference type="Pfam" id="PF12697"/>
    </source>
</evidence>
<gene>
    <name evidence="2" type="ORF">M2272_003302</name>
</gene>
<feature type="domain" description="AB hydrolase-1" evidence="1">
    <location>
        <begin position="18"/>
        <end position="158"/>
    </location>
</feature>
<accession>A0ABT6L124</accession>
<sequence length="196" mass="20180">MCRLPSGSFAVGGTGEPLLHGATMAARVWDRLLPELTRHHTVIAPTMPGHSGTPATGANMTLDDLVDWVESVMDGNAVSTAHLAGNSLGGLVAMELARRGRASSVVAISPAGGWTPEGGAAVASAVATGRRVAERLRPVVPTAMRVPLLRQIAFGDVAQHGAHLSPEDAAGSLLDTAKSTLFEHFRDVAVAETVPA</sequence>
<name>A0ABT6L124_9MYCO</name>
<protein>
    <submittedName>
        <fullName evidence="2">Pimeloyl-ACP methyl ester carboxylesterase</fullName>
    </submittedName>
</protein>
<dbReference type="InterPro" id="IPR000073">
    <property type="entry name" value="AB_hydrolase_1"/>
</dbReference>
<dbReference type="Proteomes" id="UP001160130">
    <property type="component" value="Unassembled WGS sequence"/>
</dbReference>
<comment type="caution">
    <text evidence="2">The sequence shown here is derived from an EMBL/GenBank/DDBJ whole genome shotgun (WGS) entry which is preliminary data.</text>
</comment>
<dbReference type="Pfam" id="PF12697">
    <property type="entry name" value="Abhydrolase_6"/>
    <property type="match status" value="1"/>
</dbReference>
<dbReference type="Gene3D" id="3.40.50.1820">
    <property type="entry name" value="alpha/beta hydrolase"/>
    <property type="match status" value="1"/>
</dbReference>
<dbReference type="SUPFAM" id="SSF53474">
    <property type="entry name" value="alpha/beta-Hydrolases"/>
    <property type="match status" value="1"/>
</dbReference>
<keyword evidence="3" id="KW-1185">Reference proteome</keyword>
<dbReference type="EMBL" id="JARXVE010000005">
    <property type="protein sequence ID" value="MDH6196649.1"/>
    <property type="molecule type" value="Genomic_DNA"/>
</dbReference>
<evidence type="ECO:0000313" key="3">
    <source>
        <dbReference type="Proteomes" id="UP001160130"/>
    </source>
</evidence>
<proteinExistence type="predicted"/>
<dbReference type="InterPro" id="IPR029058">
    <property type="entry name" value="AB_hydrolase_fold"/>
</dbReference>
<reference evidence="2 3" key="1">
    <citation type="submission" date="2023-04" db="EMBL/GenBank/DDBJ databases">
        <title>Forest soil microbial communities from Buena Vista Peninsula, Colon Province, Panama.</title>
        <authorList>
            <person name="Bouskill N."/>
        </authorList>
    </citation>
    <scope>NUCLEOTIDE SEQUENCE [LARGE SCALE GENOMIC DNA]</scope>
    <source>
        <strain evidence="2 3">AC80</strain>
    </source>
</reference>